<comment type="caution">
    <text evidence="2">The sequence shown here is derived from an EMBL/GenBank/DDBJ whole genome shotgun (WGS) entry which is preliminary data.</text>
</comment>
<protein>
    <submittedName>
        <fullName evidence="2">Uncharacterized protein</fullName>
    </submittedName>
</protein>
<proteinExistence type="predicted"/>
<dbReference type="AlphaFoldDB" id="A0A9D3X378"/>
<accession>A0A9D3X378</accession>
<name>A0A9D3X378_9SAUR</name>
<feature type="chain" id="PRO_5039631516" evidence="1">
    <location>
        <begin position="28"/>
        <end position="103"/>
    </location>
</feature>
<evidence type="ECO:0000256" key="1">
    <source>
        <dbReference type="SAM" id="SignalP"/>
    </source>
</evidence>
<sequence>MGRSLNLQSCMCELLLLLAVRTRSVSGSRKGEMDGFQGVEVAHTLQCLRGLWGEPGSYHFTHTPHPSLCPAIPQLYAAPTPSTSNPRNCCKPFPLALSQEWEE</sequence>
<reference evidence="2" key="1">
    <citation type="submission" date="2021-09" db="EMBL/GenBank/DDBJ databases">
        <title>The genome of Mauremys mutica provides insights into the evolution of semi-aquatic lifestyle.</title>
        <authorList>
            <person name="Gong S."/>
            <person name="Gao Y."/>
        </authorList>
    </citation>
    <scope>NUCLEOTIDE SEQUENCE</scope>
    <source>
        <strain evidence="2">MM-2020</strain>
        <tissue evidence="2">Muscle</tissue>
    </source>
</reference>
<dbReference type="EMBL" id="JAHDVG010000483">
    <property type="protein sequence ID" value="KAH1171740.1"/>
    <property type="molecule type" value="Genomic_DNA"/>
</dbReference>
<evidence type="ECO:0000313" key="2">
    <source>
        <dbReference type="EMBL" id="KAH1171740.1"/>
    </source>
</evidence>
<keyword evidence="1" id="KW-0732">Signal</keyword>
<organism evidence="2 3">
    <name type="scientific">Mauremys mutica</name>
    <name type="common">yellowpond turtle</name>
    <dbReference type="NCBI Taxonomy" id="74926"/>
    <lineage>
        <taxon>Eukaryota</taxon>
        <taxon>Metazoa</taxon>
        <taxon>Chordata</taxon>
        <taxon>Craniata</taxon>
        <taxon>Vertebrata</taxon>
        <taxon>Euteleostomi</taxon>
        <taxon>Archelosauria</taxon>
        <taxon>Testudinata</taxon>
        <taxon>Testudines</taxon>
        <taxon>Cryptodira</taxon>
        <taxon>Durocryptodira</taxon>
        <taxon>Testudinoidea</taxon>
        <taxon>Geoemydidae</taxon>
        <taxon>Geoemydinae</taxon>
        <taxon>Mauremys</taxon>
    </lineage>
</organism>
<keyword evidence="3" id="KW-1185">Reference proteome</keyword>
<gene>
    <name evidence="2" type="ORF">KIL84_007358</name>
</gene>
<dbReference type="Proteomes" id="UP000827986">
    <property type="component" value="Unassembled WGS sequence"/>
</dbReference>
<feature type="signal peptide" evidence="1">
    <location>
        <begin position="1"/>
        <end position="27"/>
    </location>
</feature>
<evidence type="ECO:0000313" key="3">
    <source>
        <dbReference type="Proteomes" id="UP000827986"/>
    </source>
</evidence>